<comment type="function">
    <text evidence="8">Also involved in hydrogenase metallocenter assembly, probably by participating in the nickel insertion step. This function in hydrogenase biosynthesis requires chaperone activity and the presence of the metal-binding domain, but not PPIase activity.</text>
</comment>
<sequence>MQITAPCVVSLTWRLEDAQGQSVEELNPAMEFFYGGEDLFAKVEEALAGHVTGDEVSVALQPEDAFGDYDSALVCFEPRDVMPENVVVGMQFEGLPEGASTPDMPADRIYTVTEVYPEHVVLDGNHPLAGIGLRIHVTVCDVREATEEEVEAGTLGDSGLSVLNGPAPDEPLH</sequence>
<comment type="catalytic activity">
    <reaction evidence="1 9">
        <text>[protein]-peptidylproline (omega=180) = [protein]-peptidylproline (omega=0)</text>
        <dbReference type="Rhea" id="RHEA:16237"/>
        <dbReference type="Rhea" id="RHEA-COMP:10747"/>
        <dbReference type="Rhea" id="RHEA-COMP:10748"/>
        <dbReference type="ChEBI" id="CHEBI:83833"/>
        <dbReference type="ChEBI" id="CHEBI:83834"/>
        <dbReference type="EC" id="5.2.1.8"/>
    </reaction>
</comment>
<evidence type="ECO:0000256" key="9">
    <source>
        <dbReference type="PROSITE-ProRule" id="PRU00277"/>
    </source>
</evidence>
<dbReference type="InterPro" id="IPR046357">
    <property type="entry name" value="PPIase_dom_sf"/>
</dbReference>
<evidence type="ECO:0000256" key="1">
    <source>
        <dbReference type="ARBA" id="ARBA00000971"/>
    </source>
</evidence>
<dbReference type="KEGG" id="rdp:RD2015_1905"/>
<comment type="subcellular location">
    <subcellularLocation>
        <location evidence="2">Cytoplasm</location>
    </subcellularLocation>
</comment>
<evidence type="ECO:0000313" key="11">
    <source>
        <dbReference type="Proteomes" id="UP000060699"/>
    </source>
</evidence>
<dbReference type="PATRIC" id="fig|76731.3.peg.1953"/>
<dbReference type="Gene3D" id="3.10.50.40">
    <property type="match status" value="1"/>
</dbReference>
<accession>A0A0U3ND22</accession>
<dbReference type="OrthoDB" id="9808891at2"/>
<dbReference type="AlphaFoldDB" id="A0A0U3ND22"/>
<dbReference type="Proteomes" id="UP000060699">
    <property type="component" value="Chromosome"/>
</dbReference>
<keyword evidence="4" id="KW-0963">Cytoplasm</keyword>
<protein>
    <recommendedName>
        <fullName evidence="9">peptidylprolyl isomerase</fullName>
        <ecNumber evidence="9">5.2.1.8</ecNumber>
    </recommendedName>
</protein>
<dbReference type="EMBL" id="CP013729">
    <property type="protein sequence ID" value="ALV06384.1"/>
    <property type="molecule type" value="Genomic_DNA"/>
</dbReference>
<dbReference type="PROSITE" id="PS50059">
    <property type="entry name" value="FKBP_PPIASE"/>
    <property type="match status" value="1"/>
</dbReference>
<evidence type="ECO:0000256" key="5">
    <source>
        <dbReference type="ARBA" id="ARBA00023110"/>
    </source>
</evidence>
<dbReference type="InterPro" id="IPR001179">
    <property type="entry name" value="PPIase_FKBP_dom"/>
</dbReference>
<dbReference type="RefSeq" id="WP_058934677.1">
    <property type="nucleotide sequence ID" value="NZ_CP013729.1"/>
</dbReference>
<proteinExistence type="inferred from homology"/>
<keyword evidence="7 9" id="KW-0413">Isomerase</keyword>
<evidence type="ECO:0000256" key="2">
    <source>
        <dbReference type="ARBA" id="ARBA00004496"/>
    </source>
</evidence>
<reference evidence="10 11" key="1">
    <citation type="submission" date="2015-12" db="EMBL/GenBank/DDBJ databases">
        <title>Complete genome of Roseateles depolymerans KCTC 42856.</title>
        <authorList>
            <person name="Kim K.M."/>
        </authorList>
    </citation>
    <scope>NUCLEOTIDE SEQUENCE [LARGE SCALE GENOMIC DNA]</scope>
    <source>
        <strain evidence="10 11">KCTC 42856</strain>
    </source>
</reference>
<evidence type="ECO:0000256" key="6">
    <source>
        <dbReference type="ARBA" id="ARBA00023186"/>
    </source>
</evidence>
<dbReference type="PANTHER" id="PTHR47861:SF3">
    <property type="entry name" value="FKBP-TYPE PEPTIDYL-PROLYL CIS-TRANS ISOMERASE SLYD"/>
    <property type="match status" value="1"/>
</dbReference>
<name>A0A0U3ND22_9BURK</name>
<keyword evidence="5 9" id="KW-0697">Rotamase</keyword>
<dbReference type="EC" id="5.2.1.8" evidence="9"/>
<comment type="similarity">
    <text evidence="3">Belongs to the FKBP-type PPIase family.</text>
</comment>
<evidence type="ECO:0000256" key="8">
    <source>
        <dbReference type="ARBA" id="ARBA00037071"/>
    </source>
</evidence>
<evidence type="ECO:0000313" key="10">
    <source>
        <dbReference type="EMBL" id="ALV06384.1"/>
    </source>
</evidence>
<dbReference type="GO" id="GO:0042026">
    <property type="term" value="P:protein refolding"/>
    <property type="evidence" value="ECO:0007669"/>
    <property type="project" value="UniProtKB-ARBA"/>
</dbReference>
<evidence type="ECO:0000256" key="3">
    <source>
        <dbReference type="ARBA" id="ARBA00006577"/>
    </source>
</evidence>
<dbReference type="STRING" id="76731.RD2015_1905"/>
<keyword evidence="11" id="KW-1185">Reference proteome</keyword>
<gene>
    <name evidence="10" type="ORF">RD2015_1905</name>
</gene>
<keyword evidence="6" id="KW-0143">Chaperone</keyword>
<organism evidence="10 11">
    <name type="scientific">Roseateles depolymerans</name>
    <dbReference type="NCBI Taxonomy" id="76731"/>
    <lineage>
        <taxon>Bacteria</taxon>
        <taxon>Pseudomonadati</taxon>
        <taxon>Pseudomonadota</taxon>
        <taxon>Betaproteobacteria</taxon>
        <taxon>Burkholderiales</taxon>
        <taxon>Sphaerotilaceae</taxon>
        <taxon>Roseateles</taxon>
    </lineage>
</organism>
<dbReference type="GO" id="GO:0003755">
    <property type="term" value="F:peptidyl-prolyl cis-trans isomerase activity"/>
    <property type="evidence" value="ECO:0007669"/>
    <property type="project" value="UniProtKB-KW"/>
</dbReference>
<dbReference type="PANTHER" id="PTHR47861">
    <property type="entry name" value="FKBP-TYPE PEPTIDYL-PROLYL CIS-TRANS ISOMERASE SLYD"/>
    <property type="match status" value="1"/>
</dbReference>
<dbReference type="SUPFAM" id="SSF54534">
    <property type="entry name" value="FKBP-like"/>
    <property type="match status" value="1"/>
</dbReference>
<evidence type="ECO:0000256" key="4">
    <source>
        <dbReference type="ARBA" id="ARBA00022490"/>
    </source>
</evidence>
<evidence type="ECO:0000256" key="7">
    <source>
        <dbReference type="ARBA" id="ARBA00023235"/>
    </source>
</evidence>
<dbReference type="GO" id="GO:0005737">
    <property type="term" value="C:cytoplasm"/>
    <property type="evidence" value="ECO:0007669"/>
    <property type="project" value="UniProtKB-SubCell"/>
</dbReference>